<dbReference type="GO" id="GO:0000922">
    <property type="term" value="C:spindle pole"/>
    <property type="evidence" value="ECO:0007669"/>
    <property type="project" value="InterPro"/>
</dbReference>
<organism evidence="3 4">
    <name type="scientific">Crenichthys baileyi</name>
    <name type="common">White River springfish</name>
    <dbReference type="NCBI Taxonomy" id="28760"/>
    <lineage>
        <taxon>Eukaryota</taxon>
        <taxon>Metazoa</taxon>
        <taxon>Chordata</taxon>
        <taxon>Craniata</taxon>
        <taxon>Vertebrata</taxon>
        <taxon>Euteleostomi</taxon>
        <taxon>Actinopterygii</taxon>
        <taxon>Neopterygii</taxon>
        <taxon>Teleostei</taxon>
        <taxon>Neoteleostei</taxon>
        <taxon>Acanthomorphata</taxon>
        <taxon>Ovalentaria</taxon>
        <taxon>Atherinomorphae</taxon>
        <taxon>Cyprinodontiformes</taxon>
        <taxon>Goodeidae</taxon>
        <taxon>Crenichthys</taxon>
    </lineage>
</organism>
<evidence type="ECO:0000256" key="2">
    <source>
        <dbReference type="SAM" id="MobiDB-lite"/>
    </source>
</evidence>
<dbReference type="PANTHER" id="PTHR21616:SF2">
    <property type="entry name" value="CENTROSOME AND SPINDLE POLE-ASSOCIATED PROTEIN 1"/>
    <property type="match status" value="1"/>
</dbReference>
<feature type="compositionally biased region" description="Basic and acidic residues" evidence="2">
    <location>
        <begin position="472"/>
        <end position="517"/>
    </location>
</feature>
<dbReference type="Proteomes" id="UP001311232">
    <property type="component" value="Unassembled WGS sequence"/>
</dbReference>
<reference evidence="3 4" key="1">
    <citation type="submission" date="2021-06" db="EMBL/GenBank/DDBJ databases">
        <authorList>
            <person name="Palmer J.M."/>
        </authorList>
    </citation>
    <scope>NUCLEOTIDE SEQUENCE [LARGE SCALE GENOMIC DNA]</scope>
    <source>
        <strain evidence="3 4">MEX-2019</strain>
        <tissue evidence="3">Muscle</tissue>
    </source>
</reference>
<feature type="compositionally biased region" description="Polar residues" evidence="2">
    <location>
        <begin position="144"/>
        <end position="163"/>
    </location>
</feature>
<feature type="compositionally biased region" description="Polar residues" evidence="2">
    <location>
        <begin position="227"/>
        <end position="236"/>
    </location>
</feature>
<keyword evidence="1" id="KW-0175">Coiled coil</keyword>
<comment type="caution">
    <text evidence="3">The sequence shown here is derived from an EMBL/GenBank/DDBJ whole genome shotgun (WGS) entry which is preliminary data.</text>
</comment>
<feature type="region of interest" description="Disordered" evidence="2">
    <location>
        <begin position="620"/>
        <end position="687"/>
    </location>
</feature>
<gene>
    <name evidence="3" type="ORF">CRENBAI_019672</name>
</gene>
<evidence type="ECO:0000256" key="1">
    <source>
        <dbReference type="SAM" id="Coils"/>
    </source>
</evidence>
<feature type="compositionally biased region" description="Polar residues" evidence="2">
    <location>
        <begin position="568"/>
        <end position="580"/>
    </location>
</feature>
<feature type="compositionally biased region" description="Basic and acidic residues" evidence="2">
    <location>
        <begin position="174"/>
        <end position="186"/>
    </location>
</feature>
<dbReference type="AlphaFoldDB" id="A0AAV9R5C3"/>
<feature type="region of interest" description="Disordered" evidence="2">
    <location>
        <begin position="470"/>
        <end position="538"/>
    </location>
</feature>
<keyword evidence="4" id="KW-1185">Reference proteome</keyword>
<accession>A0AAV9R5C3</accession>
<dbReference type="EMBL" id="JAHHUM010002355">
    <property type="protein sequence ID" value="KAK5604323.1"/>
    <property type="molecule type" value="Genomic_DNA"/>
</dbReference>
<dbReference type="InterPro" id="IPR026708">
    <property type="entry name" value="CSPP1"/>
</dbReference>
<sequence length="763" mass="87664">MPPSASTAREITQHFDRDSGLTALGRDYEKKKQKLLLELQLEYKDYVAKKNDCKTRVHDGQHQGLSLPIEEKLSTKERLREERQKECNLFLQEQAQNRKIKRGTPPVPSKPESQASAATSPGPALSFLNTQTSTPPGFKESSESWRNAATLTKAGNNGRTPDTWSHGLQRRRRWQIDQPKKTHSSEEELNTDEEEDFDFRGRRRRDRSTYEQEYNEEWGTPERRGRSISQTPQNMKKTARPTPVTNKEEKEFATGLMIGAAEERRVTQMKKEQYRQELLRQIAEQQENKINEKKAVLKVGATEAIVPGKEQFGSASQQHKSFKRDVSDTIGLDPKYDDPVESQQHRSLGQNSLVHFSPAFNQLPGSTLPRPGMGPVQVVPPFDYYSGFTGIQGQVAFPWVPVVPPVPHTVSNADMSRYDAAFYQEGTRRQDRHSNQNLNRMLGGAQQKETYETPLPRPPSVRAINGSPLDIEGLHADSSRLRNERSQSYREALRQQVTEKEECTRKEKEEEKRRDAGQLEAEVYDPWGKGGGGAPIKDKHGNLVSDLYHMHRINNRMTSLRAEAGAPISQQESSHQSPLQQDRYKEELKQQMEEKKRKQAEERERLKILEEKEAKRLAMDRAHIQQRYEDEQRRDREIRNKHKRSNQAETRDTKEDISKGQKIQSARRNERGPSPPVPALQRKHTNVVTSRLPSIVSPLKSRTERLVSAPNTQPVSETKPLAPGQQEVIRELSALRNLLRREQRKLELQLDQTETHRSHLSKH</sequence>
<feature type="compositionally biased region" description="Basic and acidic residues" evidence="2">
    <location>
        <begin position="69"/>
        <end position="86"/>
    </location>
</feature>
<feature type="coiled-coil region" evidence="1">
    <location>
        <begin position="725"/>
        <end position="756"/>
    </location>
</feature>
<dbReference type="PANTHER" id="PTHR21616">
    <property type="entry name" value="CENTROSOME SPINDLE POLE ASSOCIATED PROTEIN"/>
    <property type="match status" value="1"/>
</dbReference>
<feature type="region of interest" description="Disordered" evidence="2">
    <location>
        <begin position="311"/>
        <end position="342"/>
    </location>
</feature>
<evidence type="ECO:0000313" key="4">
    <source>
        <dbReference type="Proteomes" id="UP001311232"/>
    </source>
</evidence>
<dbReference type="GO" id="GO:0005874">
    <property type="term" value="C:microtubule"/>
    <property type="evidence" value="ECO:0007669"/>
    <property type="project" value="InterPro"/>
</dbReference>
<feature type="compositionally biased region" description="Basic and acidic residues" evidence="2">
    <location>
        <begin position="620"/>
        <end position="638"/>
    </location>
</feature>
<feature type="region of interest" description="Disordered" evidence="2">
    <location>
        <begin position="56"/>
        <end position="250"/>
    </location>
</feature>
<dbReference type="GO" id="GO:0005813">
    <property type="term" value="C:centrosome"/>
    <property type="evidence" value="ECO:0007669"/>
    <property type="project" value="InterPro"/>
</dbReference>
<evidence type="ECO:0000313" key="3">
    <source>
        <dbReference type="EMBL" id="KAK5604323.1"/>
    </source>
</evidence>
<feature type="region of interest" description="Disordered" evidence="2">
    <location>
        <begin position="565"/>
        <end position="601"/>
    </location>
</feature>
<protein>
    <recommendedName>
        <fullName evidence="5">Centrosome and spindle pole-associated protein 1</fullName>
    </recommendedName>
</protein>
<feature type="compositionally biased region" description="Acidic residues" evidence="2">
    <location>
        <begin position="187"/>
        <end position="197"/>
    </location>
</feature>
<evidence type="ECO:0008006" key="5">
    <source>
        <dbReference type="Google" id="ProtNLM"/>
    </source>
</evidence>
<dbReference type="GO" id="GO:0032467">
    <property type="term" value="P:positive regulation of cytokinesis"/>
    <property type="evidence" value="ECO:0007669"/>
    <property type="project" value="InterPro"/>
</dbReference>
<name>A0AAV9R5C3_9TELE</name>
<proteinExistence type="predicted"/>
<feature type="compositionally biased region" description="Basic and acidic residues" evidence="2">
    <location>
        <begin position="649"/>
        <end position="659"/>
    </location>
</feature>
<feature type="compositionally biased region" description="Basic and acidic residues" evidence="2">
    <location>
        <begin position="582"/>
        <end position="601"/>
    </location>
</feature>